<organism evidence="1 2">
    <name type="scientific">Candidatus Epulonipiscium fishelsonii</name>
    <dbReference type="NCBI Taxonomy" id="77094"/>
    <lineage>
        <taxon>Bacteria</taxon>
        <taxon>Bacillati</taxon>
        <taxon>Bacillota</taxon>
        <taxon>Clostridia</taxon>
        <taxon>Lachnospirales</taxon>
        <taxon>Lachnospiraceae</taxon>
        <taxon>Candidatus Epulonipiscium</taxon>
    </lineage>
</organism>
<dbReference type="EMBL" id="LJHD01000227">
    <property type="protein sequence ID" value="ONI40932.1"/>
    <property type="molecule type" value="Genomic_DNA"/>
</dbReference>
<evidence type="ECO:0000313" key="2">
    <source>
        <dbReference type="Proteomes" id="UP000188637"/>
    </source>
</evidence>
<sequence>MKERDDIYMDFKLEKRINWVKERVNLANAGGIVVGASGGKDSSTVIALCAKALGPENVLAVSMPCSSLKTDMEHAKLVTDAFGVELLVINLESTFNVMKQEINPLVTLNDLATANIKPRLRMITLYSIAQTKNYLVAGTDNLSEMVMGYFTKWGDGAYDFNPLGDLTMHEVLEFGKTLGVPSPILEKPPSAGLWEGQTDEQEMGVTYKEIEEYIKTGTTSPPALEIILKTNKITNHKREMPYIFRM</sequence>
<accession>A0ACC8XD89</accession>
<name>A0ACC8XD89_9FIRM</name>
<comment type="caution">
    <text evidence="1">The sequence shown here is derived from an EMBL/GenBank/DDBJ whole genome shotgun (WGS) entry which is preliminary data.</text>
</comment>
<proteinExistence type="predicted"/>
<reference evidence="1" key="1">
    <citation type="submission" date="2016-08" db="EMBL/GenBank/DDBJ databases">
        <authorList>
            <person name="Ngugi D.K."/>
            <person name="Miyake S."/>
            <person name="Stingl U."/>
        </authorList>
    </citation>
    <scope>NUCLEOTIDE SEQUENCE</scope>
    <source>
        <strain evidence="1">SCG-D08WGA-EpuloA1</strain>
    </source>
</reference>
<protein>
    <submittedName>
        <fullName evidence="1">NAD(+) synthase</fullName>
    </submittedName>
</protein>
<gene>
    <name evidence="1" type="ORF">AN640_08335</name>
</gene>
<evidence type="ECO:0000313" key="1">
    <source>
        <dbReference type="EMBL" id="ONI40932.1"/>
    </source>
</evidence>
<dbReference type="Proteomes" id="UP000188637">
    <property type="component" value="Unassembled WGS sequence"/>
</dbReference>
<keyword evidence="2" id="KW-1185">Reference proteome</keyword>